<evidence type="ECO:0000256" key="3">
    <source>
        <dbReference type="ARBA" id="ARBA00022833"/>
    </source>
</evidence>
<evidence type="ECO:0000256" key="4">
    <source>
        <dbReference type="PROSITE-ProRule" id="PRU00024"/>
    </source>
</evidence>
<dbReference type="PROSITE" id="PS00518">
    <property type="entry name" value="ZF_RING_1"/>
    <property type="match status" value="1"/>
</dbReference>
<dbReference type="GeneID" id="119740056"/>
<dbReference type="Pfam" id="PF00643">
    <property type="entry name" value="zf-B_box"/>
    <property type="match status" value="1"/>
</dbReference>
<keyword evidence="5" id="KW-0175">Coiled coil</keyword>
<organism evidence="8 9">
    <name type="scientific">Patiria miniata</name>
    <name type="common">Bat star</name>
    <name type="synonym">Asterina miniata</name>
    <dbReference type="NCBI Taxonomy" id="46514"/>
    <lineage>
        <taxon>Eukaryota</taxon>
        <taxon>Metazoa</taxon>
        <taxon>Echinodermata</taxon>
        <taxon>Eleutherozoa</taxon>
        <taxon>Asterozoa</taxon>
        <taxon>Asteroidea</taxon>
        <taxon>Valvatacea</taxon>
        <taxon>Valvatida</taxon>
        <taxon>Asterinidae</taxon>
        <taxon>Patiria</taxon>
    </lineage>
</organism>
<dbReference type="PANTHER" id="PTHR25462:SF296">
    <property type="entry name" value="MEIOTIC P26, ISOFORM F"/>
    <property type="match status" value="1"/>
</dbReference>
<protein>
    <submittedName>
        <fullName evidence="8">Uncharacterized protein</fullName>
    </submittedName>
</protein>
<dbReference type="SMART" id="SM00184">
    <property type="entry name" value="RING"/>
    <property type="match status" value="1"/>
</dbReference>
<dbReference type="Proteomes" id="UP000887568">
    <property type="component" value="Unplaced"/>
</dbReference>
<sequence>MAKKGVHGSSLWNFAEEHLTCSICYELFDTPKTLACLHSFCENCLLQYHDGYSGELLCPVCRQADSTPLGGVESLTTDFKLVNMVEAVRQEDKQTAPFCSEHAGKPCRAYCQTCEELLCLNCLAESDDHSQHVLEEVREVVDGKRQAVKEHVPKYQAFIGEIVAAMDTTQKLEQDFNSALDITRKAVQEQAAKKIAKVNKAKNKLLDKIQQIQSKRKERFAENELQLMVMRNTFQEIIDHAVDAMQESNDYDFLKMYPRLNNDFKYLTNTSLPSIDTNASFLKFNPRTFGTMLGKLSTERTKTDSVFSVCSIRP</sequence>
<dbReference type="InterPro" id="IPR027370">
    <property type="entry name" value="Znf-RING_euk"/>
</dbReference>
<dbReference type="InterPro" id="IPR017907">
    <property type="entry name" value="Znf_RING_CS"/>
</dbReference>
<dbReference type="AlphaFoldDB" id="A0A914B5U1"/>
<feature type="coiled-coil region" evidence="5">
    <location>
        <begin position="184"/>
        <end position="218"/>
    </location>
</feature>
<dbReference type="PROSITE" id="PS50119">
    <property type="entry name" value="ZF_BBOX"/>
    <property type="match status" value="1"/>
</dbReference>
<dbReference type="RefSeq" id="XP_038071185.1">
    <property type="nucleotide sequence ID" value="XM_038215257.1"/>
</dbReference>
<name>A0A914B5U1_PATMI</name>
<dbReference type="InterPro" id="IPR047153">
    <property type="entry name" value="TRIM45/56/19-like"/>
</dbReference>
<evidence type="ECO:0000259" key="7">
    <source>
        <dbReference type="PROSITE" id="PS50119"/>
    </source>
</evidence>
<dbReference type="InterPro" id="IPR013083">
    <property type="entry name" value="Znf_RING/FYVE/PHD"/>
</dbReference>
<dbReference type="InterPro" id="IPR000315">
    <property type="entry name" value="Znf_B-box"/>
</dbReference>
<keyword evidence="9" id="KW-1185">Reference proteome</keyword>
<keyword evidence="3" id="KW-0862">Zinc</keyword>
<evidence type="ECO:0000256" key="2">
    <source>
        <dbReference type="ARBA" id="ARBA00022771"/>
    </source>
</evidence>
<dbReference type="InterPro" id="IPR001841">
    <property type="entry name" value="Znf_RING"/>
</dbReference>
<evidence type="ECO:0000259" key="6">
    <source>
        <dbReference type="PROSITE" id="PS50089"/>
    </source>
</evidence>
<dbReference type="PANTHER" id="PTHR25462">
    <property type="entry name" value="BONUS, ISOFORM C-RELATED"/>
    <property type="match status" value="1"/>
</dbReference>
<keyword evidence="1" id="KW-0479">Metal-binding</keyword>
<feature type="domain" description="B box-type" evidence="7">
    <location>
        <begin position="94"/>
        <end position="137"/>
    </location>
</feature>
<reference evidence="8" key="1">
    <citation type="submission" date="2022-11" db="UniProtKB">
        <authorList>
            <consortium name="EnsemblMetazoa"/>
        </authorList>
    </citation>
    <scope>IDENTIFICATION</scope>
</reference>
<evidence type="ECO:0000313" key="8">
    <source>
        <dbReference type="EnsemblMetazoa" id="XP_038071185.1"/>
    </source>
</evidence>
<dbReference type="OMA" id="MITIPYS"/>
<dbReference type="Pfam" id="PF13445">
    <property type="entry name" value="zf-RING_UBOX"/>
    <property type="match status" value="1"/>
</dbReference>
<dbReference type="Gene3D" id="3.30.160.60">
    <property type="entry name" value="Classic Zinc Finger"/>
    <property type="match status" value="1"/>
</dbReference>
<keyword evidence="2 4" id="KW-0863">Zinc-finger</keyword>
<dbReference type="OrthoDB" id="111250at2759"/>
<evidence type="ECO:0000256" key="1">
    <source>
        <dbReference type="ARBA" id="ARBA00022723"/>
    </source>
</evidence>
<proteinExistence type="predicted"/>
<dbReference type="CDD" id="cd19756">
    <property type="entry name" value="Bbox2"/>
    <property type="match status" value="1"/>
</dbReference>
<dbReference type="SUPFAM" id="SSF57850">
    <property type="entry name" value="RING/U-box"/>
    <property type="match status" value="1"/>
</dbReference>
<dbReference type="SUPFAM" id="SSF57845">
    <property type="entry name" value="B-box zinc-binding domain"/>
    <property type="match status" value="1"/>
</dbReference>
<feature type="domain" description="RING-type" evidence="6">
    <location>
        <begin position="21"/>
        <end position="62"/>
    </location>
</feature>
<dbReference type="Gene3D" id="3.30.40.10">
    <property type="entry name" value="Zinc/RING finger domain, C3HC4 (zinc finger)"/>
    <property type="match status" value="1"/>
</dbReference>
<dbReference type="EnsemblMetazoa" id="XM_038215257.1">
    <property type="protein sequence ID" value="XP_038071185.1"/>
    <property type="gene ID" value="LOC119740056"/>
</dbReference>
<accession>A0A914B5U1</accession>
<dbReference type="GO" id="GO:0008270">
    <property type="term" value="F:zinc ion binding"/>
    <property type="evidence" value="ECO:0007669"/>
    <property type="project" value="UniProtKB-KW"/>
</dbReference>
<evidence type="ECO:0000313" key="9">
    <source>
        <dbReference type="Proteomes" id="UP000887568"/>
    </source>
</evidence>
<dbReference type="PROSITE" id="PS50089">
    <property type="entry name" value="ZF_RING_2"/>
    <property type="match status" value="1"/>
</dbReference>
<evidence type="ECO:0000256" key="5">
    <source>
        <dbReference type="SAM" id="Coils"/>
    </source>
</evidence>